<feature type="compositionally biased region" description="Gly residues" evidence="5">
    <location>
        <begin position="196"/>
        <end position="206"/>
    </location>
</feature>
<dbReference type="PROSITE" id="PS00523">
    <property type="entry name" value="SULFATASE_1"/>
    <property type="match status" value="1"/>
</dbReference>
<keyword evidence="3" id="KW-0378">Hydrolase</keyword>
<evidence type="ECO:0000313" key="7">
    <source>
        <dbReference type="EMBL" id="UUY04191.1"/>
    </source>
</evidence>
<keyword evidence="4" id="KW-0106">Calcium</keyword>
<name>A0ABY5PHR6_9ACTN</name>
<evidence type="ECO:0000259" key="6">
    <source>
        <dbReference type="Pfam" id="PF00884"/>
    </source>
</evidence>
<proteinExistence type="inferred from homology"/>
<evidence type="ECO:0000256" key="3">
    <source>
        <dbReference type="ARBA" id="ARBA00022801"/>
    </source>
</evidence>
<gene>
    <name evidence="7" type="ORF">LRS13_01280</name>
</gene>
<dbReference type="InterPro" id="IPR000917">
    <property type="entry name" value="Sulfatase_N"/>
</dbReference>
<dbReference type="InterPro" id="IPR024607">
    <property type="entry name" value="Sulfatase_CS"/>
</dbReference>
<reference evidence="8" key="1">
    <citation type="submission" date="2021-11" db="EMBL/GenBank/DDBJ databases">
        <title>Cultivation dependent microbiological survey of springs from the worlds oldest radium mine currently devoted to the extraction of radon-saturated water.</title>
        <authorList>
            <person name="Kapinusova G."/>
            <person name="Smrhova T."/>
            <person name="Strejcek M."/>
            <person name="Suman J."/>
            <person name="Jani K."/>
            <person name="Pajer P."/>
            <person name="Uhlik O."/>
        </authorList>
    </citation>
    <scope>NUCLEOTIDE SEQUENCE [LARGE SCALE GENOMIC DNA]</scope>
    <source>
        <strain evidence="8">J379</strain>
    </source>
</reference>
<dbReference type="InterPro" id="IPR017850">
    <property type="entry name" value="Alkaline_phosphatase_core_sf"/>
</dbReference>
<evidence type="ECO:0000256" key="1">
    <source>
        <dbReference type="ARBA" id="ARBA00008779"/>
    </source>
</evidence>
<feature type="domain" description="Sulfatase N-terminal" evidence="6">
    <location>
        <begin position="4"/>
        <end position="406"/>
    </location>
</feature>
<sequence length="561" mass="59997">MARPNLLVIITDQQRAPMHWPDEPGWLDALTPADAELRRTGVTFDNACTATAMCSPSRASFLTGTYPSRHGVTLTLTEGNLHPDRSRGPEILREAAGLAARGEARKRTLARAFLRGALRLGPPGGGEPELPAGIPTLGSRLRDAGYTVAYKGKWHLTMPLGGHGNWGPADTERLERDHGFPGWEPPDAGENADPEGFGGGTAGASGEGFDEDYTRQAERFLKAADLPEPFCLIVSLVNPHDVLGYPATYETGGFRREEFADLDVPLPATVDENLRDKPTAHAIMKLGQTAYLGRVGSRAAQLDYLRFYAHLHRLVDSKIGRLLSALGDPADPASLRSRTVVTRFSDHGEMGLSHGGLRQKMFNAYEETVRVPLTISNPLLFPAGATSATAATLVDVVPTLLTLAGAPLDGTIDGTSLCGVLAGKTGPEREAVRASATDFGGVLDTTPAEGVRDHALFTFDDHQAGTAMQDTVLPPNRIRAIRGDRWKYAVYVDQAGRVAPEYELYDLEADPDEAVTLVEKGTGRGRTAAARAALPSLHEALAAACDETGMQALAPLPPLTR</sequence>
<dbReference type="RefSeq" id="WP_353864682.1">
    <property type="nucleotide sequence ID" value="NZ_CP088295.1"/>
</dbReference>
<organism evidence="7 8">
    <name type="scientific">Svornostia abyssi</name>
    <dbReference type="NCBI Taxonomy" id="2898438"/>
    <lineage>
        <taxon>Bacteria</taxon>
        <taxon>Bacillati</taxon>
        <taxon>Actinomycetota</taxon>
        <taxon>Thermoleophilia</taxon>
        <taxon>Solirubrobacterales</taxon>
        <taxon>Baekduiaceae</taxon>
        <taxon>Svornostia</taxon>
    </lineage>
</organism>
<keyword evidence="8" id="KW-1185">Reference proteome</keyword>
<accession>A0ABY5PHR6</accession>
<evidence type="ECO:0000256" key="5">
    <source>
        <dbReference type="SAM" id="MobiDB-lite"/>
    </source>
</evidence>
<evidence type="ECO:0000256" key="4">
    <source>
        <dbReference type="ARBA" id="ARBA00022837"/>
    </source>
</evidence>
<evidence type="ECO:0000313" key="8">
    <source>
        <dbReference type="Proteomes" id="UP001058860"/>
    </source>
</evidence>
<dbReference type="SUPFAM" id="SSF53649">
    <property type="entry name" value="Alkaline phosphatase-like"/>
    <property type="match status" value="1"/>
</dbReference>
<dbReference type="PANTHER" id="PTHR42693">
    <property type="entry name" value="ARYLSULFATASE FAMILY MEMBER"/>
    <property type="match status" value="1"/>
</dbReference>
<protein>
    <submittedName>
        <fullName evidence="7">Sulfatase-like hydrolase/transferase</fullName>
    </submittedName>
</protein>
<dbReference type="Pfam" id="PF00884">
    <property type="entry name" value="Sulfatase"/>
    <property type="match status" value="1"/>
</dbReference>
<dbReference type="PANTHER" id="PTHR42693:SF53">
    <property type="entry name" value="ENDO-4-O-SULFATASE"/>
    <property type="match status" value="1"/>
</dbReference>
<comment type="similarity">
    <text evidence="1">Belongs to the sulfatase family.</text>
</comment>
<evidence type="ECO:0000256" key="2">
    <source>
        <dbReference type="ARBA" id="ARBA00022723"/>
    </source>
</evidence>
<dbReference type="Proteomes" id="UP001058860">
    <property type="component" value="Chromosome"/>
</dbReference>
<keyword evidence="2" id="KW-0479">Metal-binding</keyword>
<feature type="region of interest" description="Disordered" evidence="5">
    <location>
        <begin position="181"/>
        <end position="209"/>
    </location>
</feature>
<dbReference type="EMBL" id="CP088295">
    <property type="protein sequence ID" value="UUY04191.1"/>
    <property type="molecule type" value="Genomic_DNA"/>
</dbReference>
<dbReference type="InterPro" id="IPR050738">
    <property type="entry name" value="Sulfatase"/>
</dbReference>
<dbReference type="Gene3D" id="3.40.720.10">
    <property type="entry name" value="Alkaline Phosphatase, subunit A"/>
    <property type="match status" value="1"/>
</dbReference>